<gene>
    <name evidence="1" type="ORF">AVEN_88903_1</name>
</gene>
<dbReference type="EMBL" id="BGPR01006575">
    <property type="protein sequence ID" value="GBN20159.1"/>
    <property type="molecule type" value="Genomic_DNA"/>
</dbReference>
<name>A0A4Y2M083_ARAVE</name>
<organism evidence="1 2">
    <name type="scientific">Araneus ventricosus</name>
    <name type="common">Orbweaver spider</name>
    <name type="synonym">Epeira ventricosa</name>
    <dbReference type="NCBI Taxonomy" id="182803"/>
    <lineage>
        <taxon>Eukaryota</taxon>
        <taxon>Metazoa</taxon>
        <taxon>Ecdysozoa</taxon>
        <taxon>Arthropoda</taxon>
        <taxon>Chelicerata</taxon>
        <taxon>Arachnida</taxon>
        <taxon>Araneae</taxon>
        <taxon>Araneomorphae</taxon>
        <taxon>Entelegynae</taxon>
        <taxon>Araneoidea</taxon>
        <taxon>Araneidae</taxon>
        <taxon>Araneus</taxon>
    </lineage>
</organism>
<keyword evidence="2" id="KW-1185">Reference proteome</keyword>
<accession>A0A4Y2M083</accession>
<comment type="caution">
    <text evidence="1">The sequence shown here is derived from an EMBL/GenBank/DDBJ whole genome shotgun (WGS) entry which is preliminary data.</text>
</comment>
<proteinExistence type="predicted"/>
<sequence length="134" mass="15829">MWGTWGKRKLMSWPKRQLRPRRQQCSRFPLPEAVQNKISSSEPCLSGHGPFPSYLFRFEEHPDNCYACGEPGTPFHYTTKCRLTLSFHFKYPVDQHIEAWLKSITNHHLLRNKIIDLLNFITSQEDLLKSEEPE</sequence>
<evidence type="ECO:0000313" key="2">
    <source>
        <dbReference type="Proteomes" id="UP000499080"/>
    </source>
</evidence>
<reference evidence="1 2" key="1">
    <citation type="journal article" date="2019" name="Sci. Rep.">
        <title>Orb-weaving spider Araneus ventricosus genome elucidates the spidroin gene catalogue.</title>
        <authorList>
            <person name="Kono N."/>
            <person name="Nakamura H."/>
            <person name="Ohtoshi R."/>
            <person name="Moran D.A.P."/>
            <person name="Shinohara A."/>
            <person name="Yoshida Y."/>
            <person name="Fujiwara M."/>
            <person name="Mori M."/>
            <person name="Tomita M."/>
            <person name="Arakawa K."/>
        </authorList>
    </citation>
    <scope>NUCLEOTIDE SEQUENCE [LARGE SCALE GENOMIC DNA]</scope>
</reference>
<protein>
    <submittedName>
        <fullName evidence="1">Uncharacterized protein</fullName>
    </submittedName>
</protein>
<dbReference type="AlphaFoldDB" id="A0A4Y2M083"/>
<dbReference type="Proteomes" id="UP000499080">
    <property type="component" value="Unassembled WGS sequence"/>
</dbReference>
<dbReference type="OrthoDB" id="6473612at2759"/>
<evidence type="ECO:0000313" key="1">
    <source>
        <dbReference type="EMBL" id="GBN20159.1"/>
    </source>
</evidence>